<evidence type="ECO:0000256" key="4">
    <source>
        <dbReference type="ARBA" id="ARBA00022764"/>
    </source>
</evidence>
<evidence type="ECO:0000256" key="1">
    <source>
        <dbReference type="ARBA" id="ARBA00004418"/>
    </source>
</evidence>
<keyword evidence="6" id="KW-0812">Transmembrane</keyword>
<dbReference type="Pfam" id="PF13416">
    <property type="entry name" value="SBP_bac_8"/>
    <property type="match status" value="1"/>
</dbReference>
<dbReference type="SUPFAM" id="SSF53850">
    <property type="entry name" value="Periplasmic binding protein-like II"/>
    <property type="match status" value="1"/>
</dbReference>
<feature type="binding site" evidence="5">
    <location>
        <position position="129"/>
    </location>
    <ligand>
        <name>spermidine</name>
        <dbReference type="ChEBI" id="CHEBI:57834"/>
    </ligand>
</feature>
<dbReference type="PRINTS" id="PR00909">
    <property type="entry name" value="SPERMDNBNDNG"/>
</dbReference>
<evidence type="ECO:0000256" key="2">
    <source>
        <dbReference type="ARBA" id="ARBA00022448"/>
    </source>
</evidence>
<dbReference type="InterPro" id="IPR001188">
    <property type="entry name" value="Sperm_putr-bd"/>
</dbReference>
<dbReference type="InterPro" id="IPR006059">
    <property type="entry name" value="SBP"/>
</dbReference>
<dbReference type="PATRIC" id="fig|52.7.peg.1199"/>
<gene>
    <name evidence="7" type="primary">potD</name>
    <name evidence="7" type="ORF">CMC5_011230</name>
</gene>
<feature type="transmembrane region" description="Helical" evidence="6">
    <location>
        <begin position="30"/>
        <end position="47"/>
    </location>
</feature>
<dbReference type="AlphaFoldDB" id="A0A0K1E8I3"/>
<feature type="binding site" evidence="5">
    <location>
        <begin position="211"/>
        <end position="214"/>
    </location>
    <ligand>
        <name>spermidine</name>
        <dbReference type="ChEBI" id="CHEBI:57834"/>
    </ligand>
</feature>
<evidence type="ECO:0000256" key="6">
    <source>
        <dbReference type="SAM" id="Phobius"/>
    </source>
</evidence>
<dbReference type="Proteomes" id="UP000067626">
    <property type="component" value="Chromosome"/>
</dbReference>
<organism evidence="7 8">
    <name type="scientific">Chondromyces crocatus</name>
    <dbReference type="NCBI Taxonomy" id="52"/>
    <lineage>
        <taxon>Bacteria</taxon>
        <taxon>Pseudomonadati</taxon>
        <taxon>Myxococcota</taxon>
        <taxon>Polyangia</taxon>
        <taxon>Polyangiales</taxon>
        <taxon>Polyangiaceae</taxon>
        <taxon>Chondromyces</taxon>
    </lineage>
</organism>
<dbReference type="CDD" id="cd13590">
    <property type="entry name" value="PBP2_PotD_PotF_like"/>
    <property type="match status" value="1"/>
</dbReference>
<comment type="subcellular location">
    <subcellularLocation>
        <location evidence="1">Periplasm</location>
    </subcellularLocation>
</comment>
<dbReference type="GO" id="GO:0015846">
    <property type="term" value="P:polyamine transport"/>
    <property type="evidence" value="ECO:0007669"/>
    <property type="project" value="InterPro"/>
</dbReference>
<reference evidence="7 8" key="1">
    <citation type="submission" date="2015-07" db="EMBL/GenBank/DDBJ databases">
        <title>Genome analysis of myxobacterium Chondromyces crocatus Cm c5 reveals a high potential for natural compound synthesis and the genetic basis for the loss of fruiting body formation.</title>
        <authorList>
            <person name="Zaburannyi N."/>
            <person name="Bunk B."/>
            <person name="Maier J."/>
            <person name="Overmann J."/>
            <person name="Mueller R."/>
        </authorList>
    </citation>
    <scope>NUCLEOTIDE SEQUENCE [LARGE SCALE GENOMIC DNA]</scope>
    <source>
        <strain evidence="7 8">Cm c5</strain>
    </source>
</reference>
<dbReference type="PANTHER" id="PTHR30222:SF17">
    <property type="entry name" value="SPERMIDINE_PUTRESCINE-BINDING PERIPLASMIC PROTEIN"/>
    <property type="match status" value="1"/>
</dbReference>
<dbReference type="EMBL" id="CP012159">
    <property type="protein sequence ID" value="AKT36997.1"/>
    <property type="molecule type" value="Genomic_DNA"/>
</dbReference>
<evidence type="ECO:0000256" key="5">
    <source>
        <dbReference type="PIRSR" id="PIRSR019574-1"/>
    </source>
</evidence>
<proteinExistence type="predicted"/>
<evidence type="ECO:0000256" key="3">
    <source>
        <dbReference type="ARBA" id="ARBA00022729"/>
    </source>
</evidence>
<feature type="binding site" evidence="5">
    <location>
        <position position="81"/>
    </location>
    <ligand>
        <name>spermidine</name>
        <dbReference type="ChEBI" id="CHEBI:57834"/>
    </ligand>
</feature>
<name>A0A0K1E8I3_CHOCO</name>
<dbReference type="KEGG" id="ccro:CMC5_011230"/>
<dbReference type="GO" id="GO:0019808">
    <property type="term" value="F:polyamine binding"/>
    <property type="evidence" value="ECO:0007669"/>
    <property type="project" value="InterPro"/>
</dbReference>
<sequence>MAQGDGAALPGVELGALRATKETDRNMKRIGGWLYLLAIAAVTLLFGCGEKKNQQAAPAGSGSAQAAAPALKELNLFAWSEYIPDEVIAGFTKETGIKVNYETYGSNEEMLSKLLAGGTKYDLIQPSEYVIEALVKQGKLEPLDHAKVPNLKNIVADVRDMPHDPGLKYSVPWMVGFVGIVVNTDKVKDPIKGFKDVFQDKYKGRIVALNDNREMVAWALMQEGIDVNQITPENLAKVRPILEKWVKLVKVFDSDSPKTAMLNGDVDLGVMWSGEGAILVNTDKKFQFVVPEEGARQYIDNLAIPKGAPNLAGAHLFIDYTLRPEVSKLISEKFPYTNPNGEARKLLSEAELKNPASYPDIKTKQTFRDIGKAASDLDKMVTDLKAASN</sequence>
<keyword evidence="6" id="KW-0472">Membrane</keyword>
<keyword evidence="2" id="KW-0813">Transport</keyword>
<keyword evidence="8" id="KW-1185">Reference proteome</keyword>
<protein>
    <submittedName>
        <fullName evidence="7">Spermidine/putrescine ABC transporter substrate-binding protein</fullName>
    </submittedName>
</protein>
<dbReference type="GO" id="GO:0042597">
    <property type="term" value="C:periplasmic space"/>
    <property type="evidence" value="ECO:0007669"/>
    <property type="project" value="UniProtKB-SubCell"/>
</dbReference>
<dbReference type="Gene3D" id="3.40.190.10">
    <property type="entry name" value="Periplasmic binding protein-like II"/>
    <property type="match status" value="2"/>
</dbReference>
<accession>A0A0K1E8I3</accession>
<keyword evidence="3" id="KW-0732">Signal</keyword>
<evidence type="ECO:0000313" key="7">
    <source>
        <dbReference type="EMBL" id="AKT36997.1"/>
    </source>
</evidence>
<dbReference type="STRING" id="52.CMC5_011230"/>
<dbReference type="PIRSF" id="PIRSF019574">
    <property type="entry name" value="Periplasmic_polyamine_BP"/>
    <property type="match status" value="1"/>
</dbReference>
<keyword evidence="4" id="KW-0574">Periplasm</keyword>
<keyword evidence="6" id="KW-1133">Transmembrane helix</keyword>
<evidence type="ECO:0000313" key="8">
    <source>
        <dbReference type="Proteomes" id="UP000067626"/>
    </source>
</evidence>
<dbReference type="PANTHER" id="PTHR30222">
    <property type="entry name" value="SPERMIDINE/PUTRESCINE-BINDING PERIPLASMIC PROTEIN"/>
    <property type="match status" value="1"/>
</dbReference>